<dbReference type="PANTHER" id="PTHR13049">
    <property type="entry name" value="DUF814-RELATED"/>
    <property type="match status" value="1"/>
</dbReference>
<reference evidence="6" key="2">
    <citation type="submission" date="2020-05" db="UniProtKB">
        <authorList>
            <consortium name="EnsemblMetazoa"/>
        </authorList>
    </citation>
    <scope>IDENTIFICATION</scope>
    <source>
        <strain evidence="6">IAEA</strain>
    </source>
</reference>
<evidence type="ECO:0000256" key="4">
    <source>
        <dbReference type="SAM" id="MobiDB-lite"/>
    </source>
</evidence>
<dbReference type="Pfam" id="PF05670">
    <property type="entry name" value="NFACT-R_1"/>
    <property type="match status" value="1"/>
</dbReference>
<keyword evidence="7" id="KW-1185">Reference proteome</keyword>
<feature type="domain" description="NFACT RNA-binding" evidence="5">
    <location>
        <begin position="1"/>
        <end position="113"/>
    </location>
</feature>
<dbReference type="InterPro" id="IPR039730">
    <property type="entry name" value="Jlp2/Ccd25"/>
</dbReference>
<evidence type="ECO:0000259" key="5">
    <source>
        <dbReference type="Pfam" id="PF05670"/>
    </source>
</evidence>
<dbReference type="STRING" id="67801.A0A1B0B9X2"/>
<evidence type="ECO:0000256" key="2">
    <source>
        <dbReference type="ARBA" id="ARBA00016700"/>
    </source>
</evidence>
<reference evidence="7" key="1">
    <citation type="submission" date="2015-01" db="EMBL/GenBank/DDBJ databases">
        <authorList>
            <person name="Aksoy S."/>
            <person name="Warren W."/>
            <person name="Wilson R.K."/>
        </authorList>
    </citation>
    <scope>NUCLEOTIDE SEQUENCE [LARGE SCALE GENOMIC DNA]</scope>
    <source>
        <strain evidence="7">IAEA</strain>
    </source>
</reference>
<evidence type="ECO:0000313" key="7">
    <source>
        <dbReference type="Proteomes" id="UP000092460"/>
    </source>
</evidence>
<evidence type="ECO:0000256" key="1">
    <source>
        <dbReference type="ARBA" id="ARBA00008998"/>
    </source>
</evidence>
<dbReference type="EMBL" id="JXJN01010630">
    <property type="status" value="NOT_ANNOTATED_CDS"/>
    <property type="molecule type" value="Genomic_DNA"/>
</dbReference>
<dbReference type="PANTHER" id="PTHR13049:SF2">
    <property type="entry name" value="COILED-COIL DOMAIN-CONTAINING PROTEIN 25"/>
    <property type="match status" value="1"/>
</dbReference>
<protein>
    <recommendedName>
        <fullName evidence="2">Coiled-coil domain-containing protein 25</fullName>
    </recommendedName>
</protein>
<dbReference type="EnsemblMetazoa" id="GPPI023448-RA">
    <property type="protein sequence ID" value="GPPI023448-PA"/>
    <property type="gene ID" value="GPPI023448"/>
</dbReference>
<proteinExistence type="inferred from homology"/>
<comment type="similarity">
    <text evidence="1">Belongs to the CCDC25 family.</text>
</comment>
<organism evidence="6 7">
    <name type="scientific">Glossina palpalis gambiensis</name>
    <dbReference type="NCBI Taxonomy" id="67801"/>
    <lineage>
        <taxon>Eukaryota</taxon>
        <taxon>Metazoa</taxon>
        <taxon>Ecdysozoa</taxon>
        <taxon>Arthropoda</taxon>
        <taxon>Hexapoda</taxon>
        <taxon>Insecta</taxon>
        <taxon>Pterygota</taxon>
        <taxon>Neoptera</taxon>
        <taxon>Endopterygota</taxon>
        <taxon>Diptera</taxon>
        <taxon>Brachycera</taxon>
        <taxon>Muscomorpha</taxon>
        <taxon>Hippoboscoidea</taxon>
        <taxon>Glossinidae</taxon>
        <taxon>Glossina</taxon>
    </lineage>
</organism>
<accession>A0A1B0B9X2</accession>
<name>A0A1B0B9X2_9MUSC</name>
<evidence type="ECO:0000256" key="3">
    <source>
        <dbReference type="ARBA" id="ARBA00024214"/>
    </source>
</evidence>
<feature type="compositionally biased region" description="Polar residues" evidence="4">
    <location>
        <begin position="184"/>
        <end position="209"/>
    </location>
</feature>
<sequence>MVFYFKSNVVDPPALLYMGKDKHENEELIKWGWPEDVWFHVGDNLSSAHVYLRLEKGQTIDNIPTSVLNDAAQLVKANSIQGNRLNNIDINYTMWQNLKKTADMEAGQVAYHNEKAVKKMRVEKRINYIVNRLGRTKTEDYPDLRLQREQRDALEREEQKAEVRRQKELEKKLEKEKQQEQELRNYTSLLQADKMTSNYDNGNESDNFW</sequence>
<dbReference type="AlphaFoldDB" id="A0A1B0B9X2"/>
<comment type="subunit">
    <text evidence="3">Interacts (via cytoplasmic region) with ILK.</text>
</comment>
<dbReference type="Proteomes" id="UP000092460">
    <property type="component" value="Unassembled WGS sequence"/>
</dbReference>
<dbReference type="VEuPathDB" id="VectorBase:GPPI023448"/>
<evidence type="ECO:0000313" key="6">
    <source>
        <dbReference type="EnsemblMetazoa" id="GPPI023448-PA"/>
    </source>
</evidence>
<feature type="region of interest" description="Disordered" evidence="4">
    <location>
        <begin position="171"/>
        <end position="209"/>
    </location>
</feature>
<feature type="compositionally biased region" description="Basic and acidic residues" evidence="4">
    <location>
        <begin position="171"/>
        <end position="183"/>
    </location>
</feature>
<dbReference type="InterPro" id="IPR008532">
    <property type="entry name" value="NFACT_RNA-bd"/>
</dbReference>